<dbReference type="PROSITE" id="PS00028">
    <property type="entry name" value="ZINC_FINGER_C2H2_1"/>
    <property type="match status" value="1"/>
</dbReference>
<keyword evidence="6" id="KW-0804">Transcription</keyword>
<dbReference type="AlphaFoldDB" id="A0A8A1MQC3"/>
<organism evidence="12 13">
    <name type="scientific">Ajellomyces capsulatus</name>
    <name type="common">Darling's disease fungus</name>
    <name type="synonym">Histoplasma capsulatum</name>
    <dbReference type="NCBI Taxonomy" id="5037"/>
    <lineage>
        <taxon>Eukaryota</taxon>
        <taxon>Fungi</taxon>
        <taxon>Dikarya</taxon>
        <taxon>Ascomycota</taxon>
        <taxon>Pezizomycotina</taxon>
        <taxon>Eurotiomycetes</taxon>
        <taxon>Eurotiomycetidae</taxon>
        <taxon>Onygenales</taxon>
        <taxon>Ajellomycetaceae</taxon>
        <taxon>Histoplasma</taxon>
    </lineage>
</organism>
<comment type="subcellular location">
    <subcellularLocation>
        <location evidence="1">Nucleus</location>
    </subcellularLocation>
</comment>
<dbReference type="InterPro" id="IPR051061">
    <property type="entry name" value="Zinc_finger_trans_reg"/>
</dbReference>
<evidence type="ECO:0000256" key="1">
    <source>
        <dbReference type="ARBA" id="ARBA00004123"/>
    </source>
</evidence>
<keyword evidence="3 8" id="KW-0863">Zinc-finger</keyword>
<protein>
    <recommendedName>
        <fullName evidence="11">C2H2-type domain-containing protein</fullName>
    </recommendedName>
</protein>
<feature type="coiled-coil region" evidence="9">
    <location>
        <begin position="200"/>
        <end position="234"/>
    </location>
</feature>
<evidence type="ECO:0000256" key="3">
    <source>
        <dbReference type="ARBA" id="ARBA00022771"/>
    </source>
</evidence>
<evidence type="ECO:0000256" key="8">
    <source>
        <dbReference type="PROSITE-ProRule" id="PRU00042"/>
    </source>
</evidence>
<dbReference type="GO" id="GO:0006357">
    <property type="term" value="P:regulation of transcription by RNA polymerase II"/>
    <property type="evidence" value="ECO:0007669"/>
    <property type="project" value="TreeGrafter"/>
</dbReference>
<proteinExistence type="predicted"/>
<keyword evidence="2" id="KW-0479">Metal-binding</keyword>
<evidence type="ECO:0000256" key="7">
    <source>
        <dbReference type="ARBA" id="ARBA00023242"/>
    </source>
</evidence>
<dbReference type="GO" id="GO:0005634">
    <property type="term" value="C:nucleus"/>
    <property type="evidence" value="ECO:0007669"/>
    <property type="project" value="UniProtKB-SubCell"/>
</dbReference>
<reference evidence="12" key="1">
    <citation type="submission" date="2021-01" db="EMBL/GenBank/DDBJ databases">
        <title>Chromosome-level genome assembly of a human fungal pathogen reveals clustering of transcriptionally co-regulated genes.</title>
        <authorList>
            <person name="Voorhies M."/>
            <person name="Cohen S."/>
            <person name="Shea T.P."/>
            <person name="Petrus S."/>
            <person name="Munoz J.F."/>
            <person name="Poplawski S."/>
            <person name="Goldman W.E."/>
            <person name="Michael T."/>
            <person name="Cuomo C.A."/>
            <person name="Sil A."/>
            <person name="Beyhan S."/>
        </authorList>
    </citation>
    <scope>NUCLEOTIDE SEQUENCE</scope>
    <source>
        <strain evidence="12">WU24</strain>
    </source>
</reference>
<keyword evidence="10" id="KW-0732">Signal</keyword>
<dbReference type="InterPro" id="IPR036236">
    <property type="entry name" value="Znf_C2H2_sf"/>
</dbReference>
<feature type="domain" description="C2H2-type" evidence="11">
    <location>
        <begin position="142"/>
        <end position="172"/>
    </location>
</feature>
<dbReference type="VEuPathDB" id="FungiDB:I7I51_03196"/>
<dbReference type="PROSITE" id="PS50157">
    <property type="entry name" value="ZINC_FINGER_C2H2_2"/>
    <property type="match status" value="1"/>
</dbReference>
<evidence type="ECO:0000256" key="9">
    <source>
        <dbReference type="SAM" id="Coils"/>
    </source>
</evidence>
<evidence type="ECO:0000313" key="12">
    <source>
        <dbReference type="EMBL" id="QSS66984.1"/>
    </source>
</evidence>
<feature type="chain" id="PRO_5034131353" description="C2H2-type domain-containing protein" evidence="10">
    <location>
        <begin position="20"/>
        <end position="258"/>
    </location>
</feature>
<keyword evidence="5" id="KW-0805">Transcription regulation</keyword>
<evidence type="ECO:0000313" key="13">
    <source>
        <dbReference type="Proteomes" id="UP000663671"/>
    </source>
</evidence>
<dbReference type="PANTHER" id="PTHR46179:SF13">
    <property type="entry name" value="C2H2-TYPE DOMAIN-CONTAINING PROTEIN"/>
    <property type="match status" value="1"/>
</dbReference>
<keyword evidence="4" id="KW-0862">Zinc</keyword>
<feature type="signal peptide" evidence="10">
    <location>
        <begin position="1"/>
        <end position="19"/>
    </location>
</feature>
<dbReference type="GO" id="GO:0008270">
    <property type="term" value="F:zinc ion binding"/>
    <property type="evidence" value="ECO:0007669"/>
    <property type="project" value="UniProtKB-KW"/>
</dbReference>
<evidence type="ECO:0000256" key="4">
    <source>
        <dbReference type="ARBA" id="ARBA00022833"/>
    </source>
</evidence>
<evidence type="ECO:0000256" key="2">
    <source>
        <dbReference type="ARBA" id="ARBA00022723"/>
    </source>
</evidence>
<evidence type="ECO:0000256" key="5">
    <source>
        <dbReference type="ARBA" id="ARBA00023015"/>
    </source>
</evidence>
<keyword evidence="7" id="KW-0539">Nucleus</keyword>
<dbReference type="OrthoDB" id="5305647at2759"/>
<evidence type="ECO:0000256" key="10">
    <source>
        <dbReference type="SAM" id="SignalP"/>
    </source>
</evidence>
<gene>
    <name evidence="12" type="ORF">I7I51_03196</name>
</gene>
<dbReference type="EMBL" id="CP069116">
    <property type="protein sequence ID" value="QSS66984.1"/>
    <property type="molecule type" value="Genomic_DNA"/>
</dbReference>
<dbReference type="SUPFAM" id="SSF57667">
    <property type="entry name" value="beta-beta-alpha zinc fingers"/>
    <property type="match status" value="1"/>
</dbReference>
<evidence type="ECO:0000256" key="6">
    <source>
        <dbReference type="ARBA" id="ARBA00023163"/>
    </source>
</evidence>
<dbReference type="Proteomes" id="UP000663671">
    <property type="component" value="Chromosome 6"/>
</dbReference>
<dbReference type="SMART" id="SM00355">
    <property type="entry name" value="ZnF_C2H2"/>
    <property type="match status" value="2"/>
</dbReference>
<dbReference type="Gene3D" id="3.30.160.60">
    <property type="entry name" value="Classic Zinc Finger"/>
    <property type="match status" value="2"/>
</dbReference>
<evidence type="ECO:0000259" key="11">
    <source>
        <dbReference type="PROSITE" id="PS50157"/>
    </source>
</evidence>
<dbReference type="InterPro" id="IPR013087">
    <property type="entry name" value="Znf_C2H2_type"/>
</dbReference>
<sequence>MAPLSHCNWFVGPKRLSLACFILATLEEVPSALLYLRGLLVGLVEAKNHLFTVSVPRAGNSQVLEEVKIPERQMPKEIKIAQEVPPVVVDDSEPRLAARRTREPPKDAGQIYGDHPDCRNHIRYFKSLSEWNKHMKKHDRPYKCTNPGCNQRFTQSGVMHRHVREVHCEGKKWMCPYPDCNSSSGKGFKRKGGLDTHIRYVHTEAGRNSLRAQIAQLQREAMQRDSRLDKLERELKQALSPSVRLPSCAELEAGVSGN</sequence>
<name>A0A8A1MQC3_AJECA</name>
<dbReference type="PANTHER" id="PTHR46179">
    <property type="entry name" value="ZINC FINGER PROTEIN"/>
    <property type="match status" value="1"/>
</dbReference>
<accession>A0A8A1MQC3</accession>
<keyword evidence="9" id="KW-0175">Coiled coil</keyword>